<dbReference type="PRINTS" id="PR01590">
    <property type="entry name" value="HTHFIS"/>
</dbReference>
<dbReference type="InterPro" id="IPR002197">
    <property type="entry name" value="HTH_Fis"/>
</dbReference>
<dbReference type="InterPro" id="IPR029016">
    <property type="entry name" value="GAF-like_dom_sf"/>
</dbReference>
<dbReference type="PROSITE" id="PS50045">
    <property type="entry name" value="SIGMA54_INTERACT_4"/>
    <property type="match status" value="1"/>
</dbReference>
<dbReference type="Gene3D" id="1.10.8.60">
    <property type="match status" value="1"/>
</dbReference>
<proteinExistence type="predicted"/>
<evidence type="ECO:0000256" key="2">
    <source>
        <dbReference type="ARBA" id="ARBA00022840"/>
    </source>
</evidence>
<keyword evidence="2" id="KW-0067">ATP-binding</keyword>
<reference evidence="4 5" key="1">
    <citation type="submission" date="2012-12" db="EMBL/GenBank/DDBJ databases">
        <title>Whole genome shotgun sequence of Gordonia hirsuta NBRC 16056.</title>
        <authorList>
            <person name="Isaki-Nakamura S."/>
            <person name="Hosoyama A."/>
            <person name="Tsuchikane K."/>
            <person name="Katsumata H."/>
            <person name="Baba S."/>
            <person name="Yamazaki S."/>
            <person name="Fujita N."/>
        </authorList>
    </citation>
    <scope>NUCLEOTIDE SEQUENCE [LARGE SCALE GENOMIC DNA]</scope>
    <source>
        <strain evidence="4 5">NBRC 16056</strain>
    </source>
</reference>
<evidence type="ECO:0000313" key="4">
    <source>
        <dbReference type="EMBL" id="GAC56509.1"/>
    </source>
</evidence>
<dbReference type="eggNOG" id="COG3284">
    <property type="taxonomic scope" value="Bacteria"/>
</dbReference>
<organism evidence="4 5">
    <name type="scientific">Gordonia hirsuta DSM 44140 = NBRC 16056</name>
    <dbReference type="NCBI Taxonomy" id="1121927"/>
    <lineage>
        <taxon>Bacteria</taxon>
        <taxon>Bacillati</taxon>
        <taxon>Actinomycetota</taxon>
        <taxon>Actinomycetes</taxon>
        <taxon>Mycobacteriales</taxon>
        <taxon>Gordoniaceae</taxon>
        <taxon>Gordonia</taxon>
    </lineage>
</organism>
<dbReference type="InterPro" id="IPR027417">
    <property type="entry name" value="P-loop_NTPase"/>
</dbReference>
<dbReference type="STRING" id="1121927.GOHSU_08_00370"/>
<dbReference type="GO" id="GO:0043565">
    <property type="term" value="F:sequence-specific DNA binding"/>
    <property type="evidence" value="ECO:0007669"/>
    <property type="project" value="InterPro"/>
</dbReference>
<evidence type="ECO:0000313" key="5">
    <source>
        <dbReference type="Proteomes" id="UP000053405"/>
    </source>
</evidence>
<dbReference type="Gene3D" id="1.10.10.60">
    <property type="entry name" value="Homeodomain-like"/>
    <property type="match status" value="1"/>
</dbReference>
<dbReference type="SUPFAM" id="SSF52540">
    <property type="entry name" value="P-loop containing nucleoside triphosphate hydrolases"/>
    <property type="match status" value="1"/>
</dbReference>
<feature type="domain" description="Sigma-54 factor interaction" evidence="3">
    <location>
        <begin position="407"/>
        <end position="464"/>
    </location>
</feature>
<dbReference type="PANTHER" id="PTHR32071">
    <property type="entry name" value="TRANSCRIPTIONAL REGULATORY PROTEIN"/>
    <property type="match status" value="1"/>
</dbReference>
<dbReference type="InterPro" id="IPR009057">
    <property type="entry name" value="Homeodomain-like_sf"/>
</dbReference>
<dbReference type="GO" id="GO:0005524">
    <property type="term" value="F:ATP binding"/>
    <property type="evidence" value="ECO:0007669"/>
    <property type="project" value="UniProtKB-KW"/>
</dbReference>
<gene>
    <name evidence="4" type="ORF">GOHSU_08_00370</name>
</gene>
<dbReference type="Proteomes" id="UP000053405">
    <property type="component" value="Unassembled WGS sequence"/>
</dbReference>
<accession>L7L6H0</accession>
<dbReference type="SUPFAM" id="SSF46689">
    <property type="entry name" value="Homeodomain-like"/>
    <property type="match status" value="1"/>
</dbReference>
<dbReference type="InterPro" id="IPR002078">
    <property type="entry name" value="Sigma_54_int"/>
</dbReference>
<name>L7L6H0_9ACTN</name>
<protein>
    <submittedName>
        <fullName evidence="4">Putative transcriptional regulator</fullName>
    </submittedName>
</protein>
<keyword evidence="5" id="KW-1185">Reference proteome</keyword>
<dbReference type="Pfam" id="PF02954">
    <property type="entry name" value="HTH_8"/>
    <property type="match status" value="1"/>
</dbReference>
<dbReference type="AlphaFoldDB" id="L7L6H0"/>
<evidence type="ECO:0000259" key="3">
    <source>
        <dbReference type="PROSITE" id="PS50045"/>
    </source>
</evidence>
<sequence>MSPTLPQRPVIAAAWERARSRGLTPTDRPEPILSDVADADPLLDAARPVLDRAAESLHGSSTALLLVDHQSRMVARVSADSTLERTLADAGAVVGADFTENAMGTTALGTPAEIRGDLVINSGEHYLEQFRSLSCFGQPIIHPSTRRVVGILCLTQASARMNPLSAPLVRGIVSDIADRLLSRSHLAHRQVITAFERIAERRDFAVAAIGDDLQLTNALAAALLAPADFGTLRLFLDERDVPSAVTLVSGVTVDVQAEVIDGGGRAAVFTLRPRMEPVPAGSLATPAAVGTATAPTVAVCGEPGTGRTTRAHTVVPAAQATVVDVPAALLAGTPIDLAATLRLARRRGHGVVIDGADLLDDRALQLLQTAVTSRSPEEPPLVLVTGPPESLSPAAAAVIARCRRRTTLPPLRQRTTELAALGQELLDARQPRLTLSADAADSLVSQEWPGNLSEFAMVLAEAAATAEQRGSRRVDIVDLPADYRSTTRASRLLGLEQAERLAIIEALDVADGNKSHAAKRLGISRTTLYARIRALGIR</sequence>
<dbReference type="EMBL" id="BANT01000008">
    <property type="protein sequence ID" value="GAC56509.1"/>
    <property type="molecule type" value="Genomic_DNA"/>
</dbReference>
<dbReference type="PANTHER" id="PTHR32071:SF122">
    <property type="entry name" value="SIGMA FACTOR"/>
    <property type="match status" value="1"/>
</dbReference>
<dbReference type="GO" id="GO:0006355">
    <property type="term" value="P:regulation of DNA-templated transcription"/>
    <property type="evidence" value="ECO:0007669"/>
    <property type="project" value="InterPro"/>
</dbReference>
<dbReference type="Gene3D" id="3.30.450.40">
    <property type="match status" value="1"/>
</dbReference>
<keyword evidence="1" id="KW-0547">Nucleotide-binding</keyword>
<comment type="caution">
    <text evidence="4">The sequence shown here is derived from an EMBL/GenBank/DDBJ whole genome shotgun (WGS) entry which is preliminary data.</text>
</comment>
<evidence type="ECO:0000256" key="1">
    <source>
        <dbReference type="ARBA" id="ARBA00022741"/>
    </source>
</evidence>